<evidence type="ECO:0000313" key="4">
    <source>
        <dbReference type="EMBL" id="PWA79367.1"/>
    </source>
</evidence>
<gene>
    <name evidence="4" type="ORF">CTI12_AA209350</name>
</gene>
<dbReference type="InterPro" id="IPR038538">
    <property type="entry name" value="MTERF_sf"/>
</dbReference>
<dbReference type="Pfam" id="PF02536">
    <property type="entry name" value="mTERF"/>
    <property type="match status" value="2"/>
</dbReference>
<dbReference type="SMART" id="SM00733">
    <property type="entry name" value="Mterf"/>
    <property type="match status" value="4"/>
</dbReference>
<evidence type="ECO:0000313" key="5">
    <source>
        <dbReference type="Proteomes" id="UP000245207"/>
    </source>
</evidence>
<dbReference type="GO" id="GO:0006353">
    <property type="term" value="P:DNA-templated transcription termination"/>
    <property type="evidence" value="ECO:0007669"/>
    <property type="project" value="UniProtKB-KW"/>
</dbReference>
<keyword evidence="2" id="KW-0805">Transcription regulation</keyword>
<dbReference type="PANTHER" id="PTHR13068:SF231">
    <property type="entry name" value="TRANSCRIPTION TERMINATION FACTOR MTERF2, CHLOROPLASTIC-LIKE"/>
    <property type="match status" value="1"/>
</dbReference>
<dbReference type="Gene3D" id="1.25.70.10">
    <property type="entry name" value="Transcription termination factor 3, mitochondrial"/>
    <property type="match status" value="1"/>
</dbReference>
<keyword evidence="2" id="KW-0806">Transcription termination</keyword>
<keyword evidence="5" id="KW-1185">Reference proteome</keyword>
<dbReference type="GO" id="GO:0003676">
    <property type="term" value="F:nucleic acid binding"/>
    <property type="evidence" value="ECO:0007669"/>
    <property type="project" value="InterPro"/>
</dbReference>
<accession>A0A2U1P0X5</accession>
<evidence type="ECO:0000256" key="3">
    <source>
        <dbReference type="ARBA" id="ARBA00022946"/>
    </source>
</evidence>
<dbReference type="STRING" id="35608.A0A2U1P0X5"/>
<keyword evidence="2" id="KW-0804">Transcription</keyword>
<name>A0A2U1P0X5_ARTAN</name>
<dbReference type="FunFam" id="1.25.70.10:FF:000001">
    <property type="entry name" value="Mitochondrial transcription termination factor-like"/>
    <property type="match status" value="1"/>
</dbReference>
<dbReference type="EMBL" id="PKPP01001865">
    <property type="protein sequence ID" value="PWA79367.1"/>
    <property type="molecule type" value="Genomic_DNA"/>
</dbReference>
<protein>
    <submittedName>
        <fullName evidence="4">Mitochodrial transcription termination factor</fullName>
    </submittedName>
</protein>
<dbReference type="InterPro" id="IPR003690">
    <property type="entry name" value="MTERF"/>
</dbReference>
<proteinExistence type="inferred from homology"/>
<keyword evidence="3" id="KW-0809">Transit peptide</keyword>
<dbReference type="OrthoDB" id="637682at2759"/>
<dbReference type="PANTHER" id="PTHR13068">
    <property type="entry name" value="CGI-12 PROTEIN-RELATED"/>
    <property type="match status" value="1"/>
</dbReference>
<organism evidence="4 5">
    <name type="scientific">Artemisia annua</name>
    <name type="common">Sweet wormwood</name>
    <dbReference type="NCBI Taxonomy" id="35608"/>
    <lineage>
        <taxon>Eukaryota</taxon>
        <taxon>Viridiplantae</taxon>
        <taxon>Streptophyta</taxon>
        <taxon>Embryophyta</taxon>
        <taxon>Tracheophyta</taxon>
        <taxon>Spermatophyta</taxon>
        <taxon>Magnoliopsida</taxon>
        <taxon>eudicotyledons</taxon>
        <taxon>Gunneridae</taxon>
        <taxon>Pentapetalae</taxon>
        <taxon>asterids</taxon>
        <taxon>campanulids</taxon>
        <taxon>Asterales</taxon>
        <taxon>Asteraceae</taxon>
        <taxon>Asteroideae</taxon>
        <taxon>Anthemideae</taxon>
        <taxon>Artemisiinae</taxon>
        <taxon>Artemisia</taxon>
    </lineage>
</organism>
<reference evidence="4 5" key="1">
    <citation type="journal article" date="2018" name="Mol. Plant">
        <title>The genome of Artemisia annua provides insight into the evolution of Asteraceae family and artemisinin biosynthesis.</title>
        <authorList>
            <person name="Shen Q."/>
            <person name="Zhang L."/>
            <person name="Liao Z."/>
            <person name="Wang S."/>
            <person name="Yan T."/>
            <person name="Shi P."/>
            <person name="Liu M."/>
            <person name="Fu X."/>
            <person name="Pan Q."/>
            <person name="Wang Y."/>
            <person name="Lv Z."/>
            <person name="Lu X."/>
            <person name="Zhang F."/>
            <person name="Jiang W."/>
            <person name="Ma Y."/>
            <person name="Chen M."/>
            <person name="Hao X."/>
            <person name="Li L."/>
            <person name="Tang Y."/>
            <person name="Lv G."/>
            <person name="Zhou Y."/>
            <person name="Sun X."/>
            <person name="Brodelius P.E."/>
            <person name="Rose J.K.C."/>
            <person name="Tang K."/>
        </authorList>
    </citation>
    <scope>NUCLEOTIDE SEQUENCE [LARGE SCALE GENOMIC DNA]</scope>
    <source>
        <strain evidence="5">cv. Huhao1</strain>
        <tissue evidence="4">Leaf</tissue>
    </source>
</reference>
<evidence type="ECO:0000256" key="1">
    <source>
        <dbReference type="ARBA" id="ARBA00007692"/>
    </source>
</evidence>
<dbReference type="AlphaFoldDB" id="A0A2U1P0X5"/>
<dbReference type="Proteomes" id="UP000245207">
    <property type="component" value="Unassembled WGS sequence"/>
</dbReference>
<comment type="caution">
    <text evidence="4">The sequence shown here is derived from an EMBL/GenBank/DDBJ whole genome shotgun (WGS) entry which is preliminary data.</text>
</comment>
<sequence length="378" mass="43671">MLGRNALRLKKLFSIQGFVIPSHHVKYFSISSSNPNEAPKPHFLVDFLINSVGFSKEAAITTSSKVSSLKSTKNPESVINILKQYNLDNTHIKDIIFYAPEILTCKPTKTLEPKIRVFLEYGFSESDLVQLIKGNPGLLRTGLHTHIIPVIDFIRRFVDSDEQAIQVIRKTKWVFSAFYNFENLSANLLQLQVRGLSNDRIVRLITNEPRCLTLDPFAFQRGLVRVVEELGIPENSKLFVYGICVISRFKKSTIEKKLKILRDYGWSEEEIAKFVRTNPVNLGYSEAKIRQWLNFFMKELGYTPAYLTTYLKSLSLSFEKRVKPRYKILDILKEKKLVSSTQTLFTLLKYSEVEFLRFLKCFETELPGLVKTYPKMQS</sequence>
<evidence type="ECO:0000256" key="2">
    <source>
        <dbReference type="ARBA" id="ARBA00022472"/>
    </source>
</evidence>
<comment type="similarity">
    <text evidence="1">Belongs to the mTERF family.</text>
</comment>